<sequence>MSSSHPTSSLLKGYITAAMLGTSFIISSVPIFKLSAAIAANRIYNNRKKSLWKLLYFCLLGLLLISLGCTIITFMASYNNYPSGYGLKHLHQIGESLSLSLSLSLSHTHTHT</sequence>
<proteinExistence type="predicted"/>
<dbReference type="GO" id="GO:0016757">
    <property type="term" value="F:glycosyltransferase activity"/>
    <property type="evidence" value="ECO:0007669"/>
    <property type="project" value="UniProtKB-KW"/>
</dbReference>
<dbReference type="AlphaFoldDB" id="A0A438IET0"/>
<evidence type="ECO:0000313" key="3">
    <source>
        <dbReference type="Proteomes" id="UP000288805"/>
    </source>
</evidence>
<keyword evidence="1" id="KW-1133">Transmembrane helix</keyword>
<keyword evidence="1" id="KW-0472">Membrane</keyword>
<protein>
    <submittedName>
        <fullName evidence="2">Dol-P-Man:Man(7)GlcNAc(2)-PP-Dol alpha-1,6-mannosyltransferase</fullName>
    </submittedName>
</protein>
<feature type="transmembrane region" description="Helical" evidence="1">
    <location>
        <begin position="14"/>
        <end position="34"/>
    </location>
</feature>
<dbReference type="Proteomes" id="UP000288805">
    <property type="component" value="Unassembled WGS sequence"/>
</dbReference>
<evidence type="ECO:0000256" key="1">
    <source>
        <dbReference type="SAM" id="Phobius"/>
    </source>
</evidence>
<name>A0A438IET0_VITVI</name>
<gene>
    <name evidence="2" type="primary">ALG12_0</name>
    <name evidence="2" type="ORF">CK203_034180</name>
</gene>
<organism evidence="2 3">
    <name type="scientific">Vitis vinifera</name>
    <name type="common">Grape</name>
    <dbReference type="NCBI Taxonomy" id="29760"/>
    <lineage>
        <taxon>Eukaryota</taxon>
        <taxon>Viridiplantae</taxon>
        <taxon>Streptophyta</taxon>
        <taxon>Embryophyta</taxon>
        <taxon>Tracheophyta</taxon>
        <taxon>Spermatophyta</taxon>
        <taxon>Magnoliopsida</taxon>
        <taxon>eudicotyledons</taxon>
        <taxon>Gunneridae</taxon>
        <taxon>Pentapetalae</taxon>
        <taxon>rosids</taxon>
        <taxon>Vitales</taxon>
        <taxon>Vitaceae</taxon>
        <taxon>Viteae</taxon>
        <taxon>Vitis</taxon>
    </lineage>
</organism>
<reference evidence="2 3" key="1">
    <citation type="journal article" date="2018" name="PLoS Genet.">
        <title>Population sequencing reveals clonal diversity and ancestral inbreeding in the grapevine cultivar Chardonnay.</title>
        <authorList>
            <person name="Roach M.J."/>
            <person name="Johnson D.L."/>
            <person name="Bohlmann J."/>
            <person name="van Vuuren H.J."/>
            <person name="Jones S.J."/>
            <person name="Pretorius I.S."/>
            <person name="Schmidt S.A."/>
            <person name="Borneman A.R."/>
        </authorList>
    </citation>
    <scope>NUCLEOTIDE SEQUENCE [LARGE SCALE GENOMIC DNA]</scope>
    <source>
        <strain evidence="3">cv. Chardonnay</strain>
        <tissue evidence="2">Leaf</tissue>
    </source>
</reference>
<keyword evidence="1" id="KW-0812">Transmembrane</keyword>
<dbReference type="EMBL" id="QGNW01000115">
    <property type="protein sequence ID" value="RVW95255.1"/>
    <property type="molecule type" value="Genomic_DNA"/>
</dbReference>
<keyword evidence="2" id="KW-0808">Transferase</keyword>
<feature type="transmembrane region" description="Helical" evidence="1">
    <location>
        <begin position="54"/>
        <end position="78"/>
    </location>
</feature>
<accession>A0A438IET0</accession>
<keyword evidence="2" id="KW-0328">Glycosyltransferase</keyword>
<evidence type="ECO:0000313" key="2">
    <source>
        <dbReference type="EMBL" id="RVW95255.1"/>
    </source>
</evidence>
<comment type="caution">
    <text evidence="2">The sequence shown here is derived from an EMBL/GenBank/DDBJ whole genome shotgun (WGS) entry which is preliminary data.</text>
</comment>